<keyword evidence="2" id="KW-0813">Transport</keyword>
<evidence type="ECO:0000313" key="6">
    <source>
        <dbReference type="EMBL" id="TGD96077.1"/>
    </source>
</evidence>
<dbReference type="Proteomes" id="UP000297535">
    <property type="component" value="Unassembled WGS sequence"/>
</dbReference>
<dbReference type="InterPro" id="IPR003593">
    <property type="entry name" value="AAA+_ATPase"/>
</dbReference>
<keyword evidence="3" id="KW-0547">Nucleotide-binding</keyword>
<dbReference type="EMBL" id="SRLB01000022">
    <property type="protein sequence ID" value="TGD96077.1"/>
    <property type="molecule type" value="Genomic_DNA"/>
</dbReference>
<dbReference type="PROSITE" id="PS00211">
    <property type="entry name" value="ABC_TRANSPORTER_1"/>
    <property type="match status" value="1"/>
</dbReference>
<evidence type="ECO:0000256" key="3">
    <source>
        <dbReference type="ARBA" id="ARBA00022741"/>
    </source>
</evidence>
<dbReference type="GO" id="GO:0005524">
    <property type="term" value="F:ATP binding"/>
    <property type="evidence" value="ECO:0007669"/>
    <property type="project" value="UniProtKB-KW"/>
</dbReference>
<dbReference type="AlphaFoldDB" id="A0A4Z0NIF3"/>
<organism evidence="6 7">
    <name type="scientific">Methylobacterium nonmethylotrophicum</name>
    <dbReference type="NCBI Taxonomy" id="1141884"/>
    <lineage>
        <taxon>Bacteria</taxon>
        <taxon>Pseudomonadati</taxon>
        <taxon>Pseudomonadota</taxon>
        <taxon>Alphaproteobacteria</taxon>
        <taxon>Hyphomicrobiales</taxon>
        <taxon>Methylobacteriaceae</taxon>
        <taxon>Methylobacterium</taxon>
    </lineage>
</organism>
<evidence type="ECO:0000259" key="5">
    <source>
        <dbReference type="PROSITE" id="PS50893"/>
    </source>
</evidence>
<comment type="caution">
    <text evidence="6">The sequence shown here is derived from an EMBL/GenBank/DDBJ whole genome shotgun (WGS) entry which is preliminary data.</text>
</comment>
<dbReference type="SMART" id="SM00382">
    <property type="entry name" value="AAA"/>
    <property type="match status" value="1"/>
</dbReference>
<dbReference type="InterPro" id="IPR017871">
    <property type="entry name" value="ABC_transporter-like_CS"/>
</dbReference>
<dbReference type="RefSeq" id="WP_135418013.1">
    <property type="nucleotide sequence ID" value="NZ_SRLB01000022.1"/>
</dbReference>
<name>A0A4Z0NIF3_9HYPH</name>
<dbReference type="InterPro" id="IPR027417">
    <property type="entry name" value="P-loop_NTPase"/>
</dbReference>
<comment type="similarity">
    <text evidence="1">Belongs to the ABC transporter superfamily.</text>
</comment>
<proteinExistence type="inferred from homology"/>
<evidence type="ECO:0000256" key="1">
    <source>
        <dbReference type="ARBA" id="ARBA00005417"/>
    </source>
</evidence>
<keyword evidence="7" id="KW-1185">Reference proteome</keyword>
<dbReference type="InterPro" id="IPR050166">
    <property type="entry name" value="ABC_transporter_ATP-bind"/>
</dbReference>
<dbReference type="PANTHER" id="PTHR42788">
    <property type="entry name" value="TAURINE IMPORT ATP-BINDING PROTEIN-RELATED"/>
    <property type="match status" value="1"/>
</dbReference>
<evidence type="ECO:0000256" key="4">
    <source>
        <dbReference type="ARBA" id="ARBA00022840"/>
    </source>
</evidence>
<dbReference type="OrthoDB" id="9797536at2"/>
<dbReference type="Pfam" id="PF00005">
    <property type="entry name" value="ABC_tran"/>
    <property type="match status" value="1"/>
</dbReference>
<evidence type="ECO:0000313" key="7">
    <source>
        <dbReference type="Proteomes" id="UP000297535"/>
    </source>
</evidence>
<protein>
    <submittedName>
        <fullName evidence="6">ATP-binding cassette domain-containing protein</fullName>
    </submittedName>
</protein>
<evidence type="ECO:0000256" key="2">
    <source>
        <dbReference type="ARBA" id="ARBA00022448"/>
    </source>
</evidence>
<dbReference type="SUPFAM" id="SSF52540">
    <property type="entry name" value="P-loop containing nucleoside triphosphate hydrolases"/>
    <property type="match status" value="1"/>
</dbReference>
<reference evidence="6 7" key="1">
    <citation type="submission" date="2019-04" db="EMBL/GenBank/DDBJ databases">
        <authorList>
            <person name="Feng G."/>
            <person name="Zhu H."/>
        </authorList>
    </citation>
    <scope>NUCLEOTIDE SEQUENCE [LARGE SCALE GENOMIC DNA]</scope>
    <source>
        <strain evidence="6 7">6HR-1</strain>
    </source>
</reference>
<dbReference type="Gene3D" id="3.40.50.300">
    <property type="entry name" value="P-loop containing nucleotide triphosphate hydrolases"/>
    <property type="match status" value="1"/>
</dbReference>
<gene>
    <name evidence="6" type="ORF">EU555_25320</name>
</gene>
<keyword evidence="4 6" id="KW-0067">ATP-binding</keyword>
<dbReference type="PANTHER" id="PTHR42788:SF19">
    <property type="entry name" value="ALIPHATIC SULFONATES IMPORT ATP-BINDING PROTEIN SSUB 2"/>
    <property type="match status" value="1"/>
</dbReference>
<dbReference type="PROSITE" id="PS50893">
    <property type="entry name" value="ABC_TRANSPORTER_2"/>
    <property type="match status" value="1"/>
</dbReference>
<dbReference type="InterPro" id="IPR003439">
    <property type="entry name" value="ABC_transporter-like_ATP-bd"/>
</dbReference>
<sequence length="260" mass="27577">MPAAGDKGPGAGLAVATATAPLLTLTVRRKVYRPAGSAPVEAVRDLVVSIGTAETLCLIGPSGAGKTTTLRLLLGLDRDFEGSLTADPHLRIGMVFQEPRLLPWRSVEENVRLSLPRAERRQSLDALFAELGLTEWRGRYPRALSLGMARRVALARALALAPRLLVLDEPFVSLDDAAASSLRAAVFGSAASRGAAVLMVTHNVPEALAVADRLLLLSGRPASLVAEVPIRTPKGERGRDWAEAMRRDLAARYPGAVAEG</sequence>
<feature type="domain" description="ABC transporter" evidence="5">
    <location>
        <begin position="22"/>
        <end position="244"/>
    </location>
</feature>
<accession>A0A4Z0NIF3</accession>
<dbReference type="GO" id="GO:0016887">
    <property type="term" value="F:ATP hydrolysis activity"/>
    <property type="evidence" value="ECO:0007669"/>
    <property type="project" value="InterPro"/>
</dbReference>